<keyword evidence="7" id="KW-1185">Reference proteome</keyword>
<name>A0A158GLW1_9BURK</name>
<dbReference type="GO" id="GO:0030313">
    <property type="term" value="C:cell envelope"/>
    <property type="evidence" value="ECO:0007669"/>
    <property type="project" value="UniProtKB-SubCell"/>
</dbReference>
<dbReference type="InterPro" id="IPR028082">
    <property type="entry name" value="Peripla_BP_I"/>
</dbReference>
<evidence type="ECO:0000259" key="5">
    <source>
        <dbReference type="Pfam" id="PF13407"/>
    </source>
</evidence>
<dbReference type="GO" id="GO:0030246">
    <property type="term" value="F:carbohydrate binding"/>
    <property type="evidence" value="ECO:0007669"/>
    <property type="project" value="UniProtKB-ARBA"/>
</dbReference>
<feature type="domain" description="Periplasmic binding protein" evidence="5">
    <location>
        <begin position="40"/>
        <end position="293"/>
    </location>
</feature>
<feature type="chain" id="PRO_5011114278" evidence="4">
    <location>
        <begin position="23"/>
        <end position="325"/>
    </location>
</feature>
<evidence type="ECO:0000256" key="3">
    <source>
        <dbReference type="ARBA" id="ARBA00022729"/>
    </source>
</evidence>
<dbReference type="Gene3D" id="3.40.50.2300">
    <property type="match status" value="2"/>
</dbReference>
<gene>
    <name evidence="6" type="ORF">AWB67_01334</name>
</gene>
<organism evidence="6 7">
    <name type="scientific">Caballeronia terrestris</name>
    <dbReference type="NCBI Taxonomy" id="1226301"/>
    <lineage>
        <taxon>Bacteria</taxon>
        <taxon>Pseudomonadati</taxon>
        <taxon>Pseudomonadota</taxon>
        <taxon>Betaproteobacteria</taxon>
        <taxon>Burkholderiales</taxon>
        <taxon>Burkholderiaceae</taxon>
        <taxon>Caballeronia</taxon>
    </lineage>
</organism>
<proteinExistence type="inferred from homology"/>
<comment type="caution">
    <text evidence="6">The sequence shown here is derived from an EMBL/GenBank/DDBJ whole genome shotgun (WGS) entry which is preliminary data.</text>
</comment>
<evidence type="ECO:0000313" key="6">
    <source>
        <dbReference type="EMBL" id="SAL33118.1"/>
    </source>
</evidence>
<dbReference type="Pfam" id="PF13407">
    <property type="entry name" value="Peripla_BP_4"/>
    <property type="match status" value="1"/>
</dbReference>
<sequence>MKNLPKATVLVAGVALASGAWAAGGKPLAKECGPNNDYVIGFSQANFKEPYREHVNHELERLVKNYPKFKLVIADGQASVNTQVSQVENFMTQRVDLLMISPFEAAPLTPAVSAVYKAGVPVIELDRKTTGENYTAFVGGDNRAIAKEAGEWAAKTLLPDGGEAAVLEGLPSSSPAIERLEGFKAGIASNPKIKLVAVQPVNWMEDQAVTVFSAMLQAHPDIKLVYTSNDLAAAGAYIAAKQAGKLGQVKIIGTDGLPGPSGGIRAVADGQWAATFTYPTGAAQALELAKKILIDCATEVPRSVIVPTQRIDQANAKALYGKEKF</sequence>
<evidence type="ECO:0000256" key="2">
    <source>
        <dbReference type="ARBA" id="ARBA00007639"/>
    </source>
</evidence>
<dbReference type="InterPro" id="IPR025997">
    <property type="entry name" value="SBP_2_dom"/>
</dbReference>
<dbReference type="Proteomes" id="UP000054925">
    <property type="component" value="Unassembled WGS sequence"/>
</dbReference>
<feature type="signal peptide" evidence="4">
    <location>
        <begin position="1"/>
        <end position="22"/>
    </location>
</feature>
<comment type="subcellular location">
    <subcellularLocation>
        <location evidence="1">Cell envelope</location>
    </subcellularLocation>
</comment>
<evidence type="ECO:0000256" key="1">
    <source>
        <dbReference type="ARBA" id="ARBA00004196"/>
    </source>
</evidence>
<evidence type="ECO:0000313" key="7">
    <source>
        <dbReference type="Proteomes" id="UP000054925"/>
    </source>
</evidence>
<dbReference type="CDD" id="cd06308">
    <property type="entry name" value="PBP1_sensor_kinase-like"/>
    <property type="match status" value="1"/>
</dbReference>
<evidence type="ECO:0000256" key="4">
    <source>
        <dbReference type="SAM" id="SignalP"/>
    </source>
</evidence>
<dbReference type="PANTHER" id="PTHR46847:SF1">
    <property type="entry name" value="D-ALLOSE-BINDING PERIPLASMIC PROTEIN-RELATED"/>
    <property type="match status" value="1"/>
</dbReference>
<accession>A0A158GLW1</accession>
<keyword evidence="3 4" id="KW-0732">Signal</keyword>
<dbReference type="RefSeq" id="WP_200822182.1">
    <property type="nucleotide sequence ID" value="NZ_FCOL02000005.1"/>
</dbReference>
<reference evidence="6" key="1">
    <citation type="submission" date="2016-01" db="EMBL/GenBank/DDBJ databases">
        <authorList>
            <person name="Peeters C."/>
        </authorList>
    </citation>
    <scope>NUCLEOTIDE SEQUENCE [LARGE SCALE GENOMIC DNA]</scope>
    <source>
        <strain evidence="6">LMG 22937</strain>
    </source>
</reference>
<dbReference type="PANTHER" id="PTHR46847">
    <property type="entry name" value="D-ALLOSE-BINDING PERIPLASMIC PROTEIN-RELATED"/>
    <property type="match status" value="1"/>
</dbReference>
<dbReference type="AlphaFoldDB" id="A0A158GLW1"/>
<dbReference type="SUPFAM" id="SSF53822">
    <property type="entry name" value="Periplasmic binding protein-like I"/>
    <property type="match status" value="1"/>
</dbReference>
<dbReference type="EMBL" id="FCOL02000005">
    <property type="protein sequence ID" value="SAL33118.1"/>
    <property type="molecule type" value="Genomic_DNA"/>
</dbReference>
<comment type="similarity">
    <text evidence="2">Belongs to the bacterial solute-binding protein 2 family.</text>
</comment>
<protein>
    <submittedName>
        <fullName evidence="6">Sugar ABC transporter substrate-binding protein</fullName>
    </submittedName>
</protein>